<dbReference type="Proteomes" id="UP000754495">
    <property type="component" value="Unassembled WGS sequence"/>
</dbReference>
<organism evidence="1 2">
    <name type="scientific">Amycolatopsis viridis</name>
    <dbReference type="NCBI Taxonomy" id="185678"/>
    <lineage>
        <taxon>Bacteria</taxon>
        <taxon>Bacillati</taxon>
        <taxon>Actinomycetota</taxon>
        <taxon>Actinomycetes</taxon>
        <taxon>Pseudonocardiales</taxon>
        <taxon>Pseudonocardiaceae</taxon>
        <taxon>Amycolatopsis</taxon>
    </lineage>
</organism>
<dbReference type="InterPro" id="IPR036705">
    <property type="entry name" value="Ribosyl_crysJ1_sf"/>
</dbReference>
<evidence type="ECO:0008006" key="3">
    <source>
        <dbReference type="Google" id="ProtNLM"/>
    </source>
</evidence>
<keyword evidence="2" id="KW-1185">Reference proteome</keyword>
<sequence length="594" mass="64167">MASALSGDPAVTVQRFTDWKAVLDEEFRRDEFPGLTTPEAAIVRWIEVDEREQPTGNVRENPAHVPGPVWRGMPPGTTPAAKLTGMRQVGWIDDATLRRQLLDCEVLVPLGDDGAPARHRTRDDRIAVPACTSTATVPAGVHRWRRIRPRDLLRLEAGETLLDLDPGQVLSMAVDLADELRSAERNPDRFVDEVAAEVSPRISELATRLDAEFDLEPGLVARRLTTVAGWARRNGYELDAGECERYARGYARWVGNLRLRHAGRPVEWPADLAAHGLVHHFDDSGRPTPRPWTLGKFHDTGTPSGLFSWHRVVGAYTGFAVGECLARGTGDVPGPMTRQMLRHTETVLRGLPFMNVTGEVPSGFPPAPKPDSWLSVALGPGPEAAPNPLTAALAATMTAGLELETTGLPYQRAVAEALTGADGENGTAVELLVRVLTKLLAHSDLPWPFHAVLTDLREARRAPFDEIAAIVLALRDGRDIPDVEQIETLGDPASPLAVAARAVFAATKRHYDPILAIQVAGSQSADPPLAAALTGALIGARVGVPGLPAGLVGSLGPLGLLDNIANDVYLYFNLYGVARNKSLQEAWVRRYPPG</sequence>
<name>A0ABX0SMB9_9PSEU</name>
<comment type="caution">
    <text evidence="1">The sequence shown here is derived from an EMBL/GenBank/DDBJ whole genome shotgun (WGS) entry which is preliminary data.</text>
</comment>
<dbReference type="SUPFAM" id="SSF101478">
    <property type="entry name" value="ADP-ribosylglycohydrolase"/>
    <property type="match status" value="1"/>
</dbReference>
<proteinExistence type="predicted"/>
<accession>A0ABX0SMB9</accession>
<evidence type="ECO:0000313" key="1">
    <source>
        <dbReference type="EMBL" id="NIH77683.1"/>
    </source>
</evidence>
<evidence type="ECO:0000313" key="2">
    <source>
        <dbReference type="Proteomes" id="UP000754495"/>
    </source>
</evidence>
<protein>
    <recommendedName>
        <fullName evidence="3">ADP-ribosylglycohydrolase</fullName>
    </recommendedName>
</protein>
<gene>
    <name evidence="1" type="ORF">FHX46_000213</name>
</gene>
<dbReference type="RefSeq" id="WP_167109795.1">
    <property type="nucleotide sequence ID" value="NZ_JAANOU010000001.1"/>
</dbReference>
<dbReference type="Gene3D" id="1.10.4080.10">
    <property type="entry name" value="ADP-ribosylation/Crystallin J1"/>
    <property type="match status" value="1"/>
</dbReference>
<dbReference type="EMBL" id="JAANOU010000001">
    <property type="protein sequence ID" value="NIH77683.1"/>
    <property type="molecule type" value="Genomic_DNA"/>
</dbReference>
<reference evidence="1 2" key="1">
    <citation type="submission" date="2020-03" db="EMBL/GenBank/DDBJ databases">
        <title>Sequencing the genomes of 1000 actinobacteria strains.</title>
        <authorList>
            <person name="Klenk H.-P."/>
        </authorList>
    </citation>
    <scope>NUCLEOTIDE SEQUENCE [LARGE SCALE GENOMIC DNA]</scope>
    <source>
        <strain evidence="1 2">DSM 45668</strain>
    </source>
</reference>